<dbReference type="GO" id="GO:0005884">
    <property type="term" value="C:actin filament"/>
    <property type="evidence" value="ECO:0007669"/>
    <property type="project" value="TreeGrafter"/>
</dbReference>
<feature type="region of interest" description="Disordered" evidence="1">
    <location>
        <begin position="240"/>
        <end position="415"/>
    </location>
</feature>
<feature type="region of interest" description="Disordered" evidence="1">
    <location>
        <begin position="1216"/>
        <end position="1339"/>
    </location>
</feature>
<dbReference type="InterPro" id="IPR029787">
    <property type="entry name" value="Nucleotide_cyclase"/>
</dbReference>
<feature type="compositionally biased region" description="Gly residues" evidence="1">
    <location>
        <begin position="1216"/>
        <end position="1237"/>
    </location>
</feature>
<dbReference type="PANTHER" id="PTHR45691:SF6">
    <property type="entry name" value="PROTEIN DIAPHANOUS"/>
    <property type="match status" value="1"/>
</dbReference>
<feature type="region of interest" description="Disordered" evidence="1">
    <location>
        <begin position="1748"/>
        <end position="1818"/>
    </location>
</feature>
<feature type="compositionally biased region" description="Gly residues" evidence="1">
    <location>
        <begin position="2664"/>
        <end position="2673"/>
    </location>
</feature>
<feature type="compositionally biased region" description="Low complexity" evidence="1">
    <location>
        <begin position="1748"/>
        <end position="1767"/>
    </location>
</feature>
<reference evidence="2 3" key="1">
    <citation type="journal article" date="2017" name="Mol. Biol. Evol.">
        <title>The 4-celled Tetrabaena socialis nuclear genome reveals the essential components for genetic control of cell number at the origin of multicellularity in the volvocine lineage.</title>
        <authorList>
            <person name="Featherston J."/>
            <person name="Arakaki Y."/>
            <person name="Hanschen E.R."/>
            <person name="Ferris P.J."/>
            <person name="Michod R.E."/>
            <person name="Olson B.J.S.C."/>
            <person name="Nozaki H."/>
            <person name="Durand P.M."/>
        </authorList>
    </citation>
    <scope>NUCLEOTIDE SEQUENCE [LARGE SCALE GENOMIC DNA]</scope>
    <source>
        <strain evidence="2 3">NIES-571</strain>
    </source>
</reference>
<dbReference type="SUPFAM" id="SSF53850">
    <property type="entry name" value="Periplasmic binding protein-like II"/>
    <property type="match status" value="1"/>
</dbReference>
<feature type="compositionally biased region" description="Pro residues" evidence="1">
    <location>
        <begin position="353"/>
        <end position="367"/>
    </location>
</feature>
<sequence>MRQYLLQQITTAFPTASGHPRASLGLVRALARPGGGAELWDPCGARAAGVVCWDRVGPVPAGCTHWEPDPLDLLGQARAGVTSHRDLAFDPEKGAVDAPPPPRSQGSCCGCDADDGPATALLVGSSFLTVPPPPLPPLPGVEAALPPTADPCPTGVAAADPGREPPPPPPPGVQLPELGLNRRAGALRVPYHPKLQLKPQGVYASNEEKHSITFPVGSGHADSGPPAVTLVSPAVALPGLHGSTSAPVPQHTPVQPSSRSRSPTPRTQGTMRADRERNGFFLRGASSESASLSTAPSSSLSDALRPARGEGGKTVLRTEPDRPGSPGSNSGGGGGSGDCPHAPNPPHIASGSPPQPPGAPPQPPGPHPARSGQQPQPPPLVPAANAASRDRSIRPSTPGALRTEPPADGPPLPPPLVLAPCARAAAASASPEAAAAAVPSAGCPVVRAPRGPGSRLLSCARLVTPDVTSTRMVASNQACSDLSPLLYGSSSLDWQSYLPYYMKVDAVYNGSVVGLPTQGTIALLYYRRDVFGAAGLPPPRTWTEAVAAAELFNGTDLDGDGVANDYGICLWQPASCSATAAAGLALTAVLASLAQSGGSTAGLYFQARASTLLASPDIPLSAVAWQTRAAFNLTFTPASLADSVRQSYVSSIVPYSAVAPMPPPPPQSAPGGGGSIGATTPSPPSSSRSNGRTWLPAAVAGAAAGASLLAAVVGFAVWATRRRRGRAARAEGSRVIGAPGVGPETTLCITDIQVPSRGRGLADVCRPVWVSDSAISATALGGVGGAGPAASGWGGGGGGGPDGGGAGGGPVVSGGGGAAPGISAPLSMLLYSGAPDAAAGYGTGGYGTDGYGAGGDAGRGEADGSQLLVLGNGADGDADSDSDGPGEAAAGGRMRWSGAAAAVPPPPPPLPPPPPPPAPPPLSPTSPPPLSPPSSPSAAYPLFRRPSLLGSLLVSSVRRAGRHGSGSGSGGGAAAAASADASAGGAATSGSKSRLGGAQARRSSEPAAAATAAAPAPPLPGAAANARSGGDRGDRGGSGGGVSGSGGIGGSGAKSSSRRAHSGQPSSRRSGSSRPSSRLGSKPLGPPPSAAEAAALRAAAAAIVAAHADALSLYQGPAVGSSRAVERRSSLAPTLLEAMLDASTASGAESTASEGGSNGRGGGRRSPLASPLERCTAVAAAARRGSAPAVAAVRRGSVTPTAALMSRLAAAGYARGSGGGGDVGGDGSGGSGGGAGRGGRDSGAGRSSKDGGGGGGRAEDATRRSGGGGGRGEDVARRSSGGGGGASRAAEVAKAGDAAPVRGSGSPRKKSGDGAGGGGGGPAARGNGGGVPAGASGTTAAAAAGRGGAAGDVELAAMTVSRLSGGGALGCGGGGGAGGGGAAEAEARHSTSWRALLVSLLRPWGGSGGGSRSELESGATEAAPLPLVLPPPPPRWQQPPRALPGDAPAVLAEEQERTSQPRGSRVGRGRNRRTSQAKQGRTGRGRERESDSQTLVLAGLRVRMGCHSGIAQAGDVSYSHRMCRTHYSGVPMATAKAVAGAATGGMVLVSAETHALLTAGAVPGQSHVSLKVMPCGLDGGNSGGKRSGSRRRRGNAAAGSAAADSGGGGGGGGALRRAALFWHGGVAVLDEHLPPLEVFMAATPILLPRWAVLPPPNVAPASHGGGGGSGSIGPPPVVAAVPRLVAAGVLSAPVGPLAVAAVAVEGAAAVAAWNEGVWRQSSALLWREAARLAAGLGGFLATTRAAATCPPPRAQQQQQPPLALARPLSPPLYGGASRPSPPPPPTSHDLDQDRPSSAAARSSQHTNRGGGGRRPGRAHAAPGTLYVAVFPTSLAAVQFCAGLVAYGLLAPWPAALMLHDSGREVWGWGQAEEEDAGGGIGAGGGVGQVVSTDALPLHGHRLLQPAPSHPRWRGLGFGRRTPANSPLQHARTAAAALEVDTSAAPPVSSLLSGFSLPSPVSPSTAASSPWQAGSGSVRSGKRLWARLRRRLGLGPPRSSAAVAPYATSSWDDRASSPGGAAPPDPAARGTGAVVPPANSTAGYAAGAAGASAGEAAPPSDRESGGGGGSDGGMVIGRAAAAAAARAVPRRLHVLSTANYRSGDSVVSEFQYDSGSANDSQAAGEAEAAGRGDEDAAAGTAVMRMSDPPREAAEGEARAEWAREDGGGPRDARLRAAMLASEGRGSGSSGSAVQCTPRQHAMLPQLPMGQKTGYSGYLVQRRITTAADDRAGHAAGLGGGGGSGLPAASSAGGSAAGSNLFGLAGSGIFLGGALAVPAAASSGNSMLPPGSSSTFGAAAAAFWAELGGASSGQQQRRGVPYWAGGGGGEVAHDAAGWPPPQVSGQSLPGEGGRIGLGSPAVNTESAAAAGRVAAATYGGPYGDGAASLPLPRAHRPGASYGGGAQGAAGGRLSLTGFKNPIYDAPPPPLYDPRTASGSSSVVPWGLAEAGGGSGAGVGMTPTPSFGAADTPSAAVLAGLTAAMAMPPSPFHSAVLPPRCGSEVLTAVTLPDGGGDALATASAPLQKLLYGDQRDSGNRALRPLRHRAKHLVRETGPSPSASPEEGHGGGAKGASHSGGLPQPVTMVSPSVVPEALAARLLAPGGGAVAVMPSRSLAAAAAAAITGRGRHASAAAAAPTGGEPLPRPFPFQPSPQVHGTVPHGHHAPGGGGGGPGRLARISSDGRSGGGVTDAAAAAAATPAPAAAASLARQSADGSDPGGGEARPTSSARGQGLQQQQPPGRDAEWPAAVSEAAAEALRTSPSRLGASAAAGGAPPAMPAEPAPRPQSRGAFAAAAAAGARPYGNQTGGSGTSGAGAAGRGRLALLPVDALGQLRCRGLRLRAGVDEGPIAVEIDSVAGCARYSGPAVTAATATATMAAPVGFVLVSAPAAMAAASAAVALYGGGAAVLSGVEVTGGGLAEVLRGCLGVHPLVAARVRALGAHE</sequence>
<name>A0A2J8AC65_9CHLO</name>
<keyword evidence="3" id="KW-1185">Reference proteome</keyword>
<evidence type="ECO:0000313" key="3">
    <source>
        <dbReference type="Proteomes" id="UP000236333"/>
    </source>
</evidence>
<feature type="compositionally biased region" description="Low complexity" evidence="1">
    <location>
        <begin position="2730"/>
        <end position="2774"/>
    </location>
</feature>
<feature type="region of interest" description="Disordered" evidence="1">
    <location>
        <begin position="1406"/>
        <end position="1493"/>
    </location>
</feature>
<feature type="region of interest" description="Disordered" evidence="1">
    <location>
        <begin position="2548"/>
        <end position="2584"/>
    </location>
</feature>
<feature type="compositionally biased region" description="Pro residues" evidence="1">
    <location>
        <begin position="2775"/>
        <end position="2784"/>
    </location>
</feature>
<feature type="compositionally biased region" description="Low complexity" evidence="1">
    <location>
        <begin position="2691"/>
        <end position="2705"/>
    </location>
</feature>
<feature type="compositionally biased region" description="Pro residues" evidence="1">
    <location>
        <begin position="164"/>
        <end position="173"/>
    </location>
</feature>
<feature type="region of interest" description="Disordered" evidence="1">
    <location>
        <begin position="2050"/>
        <end position="2071"/>
    </location>
</feature>
<feature type="compositionally biased region" description="Low complexity" evidence="1">
    <location>
        <begin position="1062"/>
        <end position="1083"/>
    </location>
</feature>
<feature type="region of interest" description="Disordered" evidence="1">
    <location>
        <begin position="1577"/>
        <end position="1609"/>
    </location>
</feature>
<evidence type="ECO:0000256" key="1">
    <source>
        <dbReference type="SAM" id="MobiDB-lite"/>
    </source>
</evidence>
<feature type="compositionally biased region" description="Low complexity" evidence="1">
    <location>
        <begin position="2789"/>
        <end position="2799"/>
    </location>
</feature>
<feature type="region of interest" description="Disordered" evidence="1">
    <location>
        <begin position="1955"/>
        <end position="1978"/>
    </location>
</feature>
<protein>
    <recommendedName>
        <fullName evidence="4">Guanylate cyclase domain-containing protein</fullName>
    </recommendedName>
</protein>
<feature type="compositionally biased region" description="Gly residues" evidence="1">
    <location>
        <begin position="1577"/>
        <end position="1586"/>
    </location>
</feature>
<feature type="compositionally biased region" description="Polar residues" evidence="1">
    <location>
        <begin position="242"/>
        <end position="255"/>
    </location>
</feature>
<feature type="compositionally biased region" description="Gly residues" evidence="1">
    <location>
        <begin position="963"/>
        <end position="973"/>
    </location>
</feature>
<feature type="region of interest" description="Disordered" evidence="1">
    <location>
        <begin position="2146"/>
        <end position="2169"/>
    </location>
</feature>
<dbReference type="EMBL" id="PGGS01000066">
    <property type="protein sequence ID" value="PNH10110.1"/>
    <property type="molecule type" value="Genomic_DNA"/>
</dbReference>
<dbReference type="GO" id="GO:0030041">
    <property type="term" value="P:actin filament polymerization"/>
    <property type="evidence" value="ECO:0007669"/>
    <property type="project" value="TreeGrafter"/>
</dbReference>
<accession>A0A2J8AC65</accession>
<feature type="compositionally biased region" description="Low complexity" evidence="1">
    <location>
        <begin position="677"/>
        <end position="692"/>
    </location>
</feature>
<feature type="compositionally biased region" description="Gly residues" evidence="1">
    <location>
        <begin position="1313"/>
        <end position="1332"/>
    </location>
</feature>
<gene>
    <name evidence="2" type="ORF">TSOC_003193</name>
</gene>
<proteinExistence type="predicted"/>
<dbReference type="Proteomes" id="UP000236333">
    <property type="component" value="Unassembled WGS sequence"/>
</dbReference>
<feature type="region of interest" description="Disordered" evidence="1">
    <location>
        <begin position="2630"/>
        <end position="2815"/>
    </location>
</feature>
<feature type="compositionally biased region" description="Low complexity" evidence="1">
    <location>
        <begin position="282"/>
        <end position="304"/>
    </location>
</feature>
<feature type="compositionally biased region" description="Pro residues" evidence="1">
    <location>
        <begin position="903"/>
        <end position="935"/>
    </location>
</feature>
<feature type="compositionally biased region" description="Gly residues" evidence="1">
    <location>
        <begin position="2805"/>
        <end position="2815"/>
    </location>
</feature>
<dbReference type="SUPFAM" id="SSF55073">
    <property type="entry name" value="Nucleotide cyclase"/>
    <property type="match status" value="2"/>
</dbReference>
<feature type="region of interest" description="Disordered" evidence="1">
    <location>
        <begin position="1143"/>
        <end position="1170"/>
    </location>
</feature>
<feature type="region of interest" description="Disordered" evidence="1">
    <location>
        <begin position="2110"/>
        <end position="2134"/>
    </location>
</feature>
<feature type="region of interest" description="Disordered" evidence="1">
    <location>
        <begin position="661"/>
        <end position="692"/>
    </location>
</feature>
<feature type="compositionally biased region" description="Pro residues" evidence="1">
    <location>
        <begin position="1427"/>
        <end position="1437"/>
    </location>
</feature>
<feature type="compositionally biased region" description="Polar residues" evidence="1">
    <location>
        <begin position="2110"/>
        <end position="2120"/>
    </location>
</feature>
<comment type="caution">
    <text evidence="2">The sequence shown here is derived from an EMBL/GenBank/DDBJ whole genome shotgun (WGS) entry which is preliminary data.</text>
</comment>
<feature type="compositionally biased region" description="Low complexity" evidence="1">
    <location>
        <begin position="1955"/>
        <end position="1969"/>
    </location>
</feature>
<feature type="compositionally biased region" description="Low complexity" evidence="1">
    <location>
        <begin position="974"/>
        <end position="994"/>
    </location>
</feature>
<feature type="compositionally biased region" description="Basic and acidic residues" evidence="1">
    <location>
        <begin position="305"/>
        <end position="322"/>
    </location>
</feature>
<feature type="compositionally biased region" description="Low complexity" evidence="1">
    <location>
        <begin position="1143"/>
        <end position="1155"/>
    </location>
</feature>
<evidence type="ECO:0008006" key="4">
    <source>
        <dbReference type="Google" id="ProtNLM"/>
    </source>
</evidence>
<feature type="compositionally biased region" description="Low complexity" evidence="1">
    <location>
        <begin position="256"/>
        <end position="267"/>
    </location>
</feature>
<dbReference type="InterPro" id="IPR051412">
    <property type="entry name" value="Formin_Homology_Diaphanous_sf"/>
</dbReference>
<feature type="region of interest" description="Disordered" evidence="1">
    <location>
        <begin position="959"/>
        <end position="1096"/>
    </location>
</feature>
<feature type="region of interest" description="Disordered" evidence="1">
    <location>
        <begin position="148"/>
        <end position="174"/>
    </location>
</feature>
<feature type="compositionally biased region" description="Low complexity" evidence="1">
    <location>
        <begin position="1595"/>
        <end position="1604"/>
    </location>
</feature>
<evidence type="ECO:0000313" key="2">
    <source>
        <dbReference type="EMBL" id="PNH10110.1"/>
    </source>
</evidence>
<feature type="region of interest" description="Disordered" evidence="1">
    <location>
        <begin position="1995"/>
        <end position="2034"/>
    </location>
</feature>
<dbReference type="Gene3D" id="3.30.70.1230">
    <property type="entry name" value="Nucleotide cyclase"/>
    <property type="match status" value="1"/>
</dbReference>
<feature type="region of interest" description="Disordered" evidence="1">
    <location>
        <begin position="857"/>
        <end position="942"/>
    </location>
</feature>
<dbReference type="PANTHER" id="PTHR45691">
    <property type="entry name" value="PROTEIN DIAPHANOUS"/>
    <property type="match status" value="1"/>
</dbReference>
<feature type="compositionally biased region" description="Basic residues" evidence="1">
    <location>
        <begin position="1465"/>
        <end position="1475"/>
    </location>
</feature>
<dbReference type="Gene3D" id="3.40.190.10">
    <property type="entry name" value="Periplasmic binding protein-like II"/>
    <property type="match status" value="2"/>
</dbReference>
<organism evidence="2 3">
    <name type="scientific">Tetrabaena socialis</name>
    <dbReference type="NCBI Taxonomy" id="47790"/>
    <lineage>
        <taxon>Eukaryota</taxon>
        <taxon>Viridiplantae</taxon>
        <taxon>Chlorophyta</taxon>
        <taxon>core chlorophytes</taxon>
        <taxon>Chlorophyceae</taxon>
        <taxon>CS clade</taxon>
        <taxon>Chlamydomonadales</taxon>
        <taxon>Tetrabaenaceae</taxon>
        <taxon>Tetrabaena</taxon>
    </lineage>
</organism>
<feature type="compositionally biased region" description="Gly residues" evidence="1">
    <location>
        <begin position="1036"/>
        <end position="1052"/>
    </location>
</feature>